<dbReference type="EMBL" id="JBBNAE010000001">
    <property type="protein sequence ID" value="KAK9155049.1"/>
    <property type="molecule type" value="Genomic_DNA"/>
</dbReference>
<accession>A0AAP0PUL8</accession>
<dbReference type="InterPro" id="IPR033337">
    <property type="entry name" value="TORTIFOLIA1/SINE1-2"/>
</dbReference>
<evidence type="ECO:0000256" key="1">
    <source>
        <dbReference type="SAM" id="Phobius"/>
    </source>
</evidence>
<dbReference type="AlphaFoldDB" id="A0AAP0PUL8"/>
<name>A0AAP0PUL8_9MAGN</name>
<dbReference type="InterPro" id="IPR016024">
    <property type="entry name" value="ARM-type_fold"/>
</dbReference>
<sequence>MGGNLTPILTREPDKRRHEGANMEDLLVHLPNAGSDFDLEGIPQFLARVFEAQASGSVCADRAISICEDIARVYGPMIAPQMGSIMSITINCLMSTSESTALYQACSKVVVAVAKYATDPLTSAEKKEDIIKSICRPLSDSLLGSKESLAYGAALCLQALIDSDNWENASNEIVNEICVKVSGALEEDTTQTDAHMGLVMALAKQNSLIIEAYAGLLIGTGLRILRIGLMDADSLKQISAIQMVDFIMKCVDRRSIYSELENVTKEMETVCSDVHQLPSVKHAAYEALTTVSAILCNTCSGDENDSGSETCSNILKSSSSGGKVICSARDRSPVSVSPEYEYVRPFNERESLSRMPLSPGQRSCNLDYVSKSKLWENGINDLDVSSKDDLCACMVPRFKSKTNSAHAKVGDTRKNGKDHLDVFSRFEYASHRGKITRSATPIPERPLSRSNFNDIDILATPRKFVGIDQDLNGVKSIFSMKQTRKTRSQASRCLEPSMAREVDGSCRKSKFGHIRIPESRKRVPGSKTVSSIDDVASNVVGQNVHCVDQHIKGEIFSRNARDKTFLRSLLNSFCYLLPIVSILTLLVMWLDDQEVSLDVAPT</sequence>
<evidence type="ECO:0000313" key="2">
    <source>
        <dbReference type="EMBL" id="KAK9155049.1"/>
    </source>
</evidence>
<dbReference type="PANTHER" id="PTHR31355">
    <property type="entry name" value="MICROTUBULE-ASSOCIATED PROTEIN TORTIFOLIA1"/>
    <property type="match status" value="1"/>
</dbReference>
<keyword evidence="3" id="KW-1185">Reference proteome</keyword>
<dbReference type="Gene3D" id="1.25.10.10">
    <property type="entry name" value="Leucine-rich Repeat Variant"/>
    <property type="match status" value="1"/>
</dbReference>
<protein>
    <recommendedName>
        <fullName evidence="4">ARM repeat superfamily protein</fullName>
    </recommendedName>
</protein>
<reference evidence="2 3" key="1">
    <citation type="submission" date="2024-01" db="EMBL/GenBank/DDBJ databases">
        <title>Genome assemblies of Stephania.</title>
        <authorList>
            <person name="Yang L."/>
        </authorList>
    </citation>
    <scope>NUCLEOTIDE SEQUENCE [LARGE SCALE GENOMIC DNA]</scope>
    <source>
        <strain evidence="2">QJT</strain>
        <tissue evidence="2">Leaf</tissue>
    </source>
</reference>
<dbReference type="SUPFAM" id="SSF48371">
    <property type="entry name" value="ARM repeat"/>
    <property type="match status" value="1"/>
</dbReference>
<gene>
    <name evidence="2" type="ORF">Sjap_002529</name>
</gene>
<organism evidence="2 3">
    <name type="scientific">Stephania japonica</name>
    <dbReference type="NCBI Taxonomy" id="461633"/>
    <lineage>
        <taxon>Eukaryota</taxon>
        <taxon>Viridiplantae</taxon>
        <taxon>Streptophyta</taxon>
        <taxon>Embryophyta</taxon>
        <taxon>Tracheophyta</taxon>
        <taxon>Spermatophyta</taxon>
        <taxon>Magnoliopsida</taxon>
        <taxon>Ranunculales</taxon>
        <taxon>Menispermaceae</taxon>
        <taxon>Menispermoideae</taxon>
        <taxon>Cissampelideae</taxon>
        <taxon>Stephania</taxon>
    </lineage>
</organism>
<feature type="transmembrane region" description="Helical" evidence="1">
    <location>
        <begin position="568"/>
        <end position="590"/>
    </location>
</feature>
<comment type="caution">
    <text evidence="2">The sequence shown here is derived from an EMBL/GenBank/DDBJ whole genome shotgun (WGS) entry which is preliminary data.</text>
</comment>
<dbReference type="GO" id="GO:0005874">
    <property type="term" value="C:microtubule"/>
    <property type="evidence" value="ECO:0007669"/>
    <property type="project" value="InterPro"/>
</dbReference>
<dbReference type="InterPro" id="IPR011989">
    <property type="entry name" value="ARM-like"/>
</dbReference>
<keyword evidence="1" id="KW-1133">Transmembrane helix</keyword>
<dbReference type="GO" id="GO:0008017">
    <property type="term" value="F:microtubule binding"/>
    <property type="evidence" value="ECO:0007669"/>
    <property type="project" value="InterPro"/>
</dbReference>
<evidence type="ECO:0000313" key="3">
    <source>
        <dbReference type="Proteomes" id="UP001417504"/>
    </source>
</evidence>
<keyword evidence="1" id="KW-0472">Membrane</keyword>
<keyword evidence="1" id="KW-0812">Transmembrane</keyword>
<dbReference type="Proteomes" id="UP001417504">
    <property type="component" value="Unassembled WGS sequence"/>
</dbReference>
<evidence type="ECO:0008006" key="4">
    <source>
        <dbReference type="Google" id="ProtNLM"/>
    </source>
</evidence>
<proteinExistence type="predicted"/>
<dbReference type="PANTHER" id="PTHR31355:SF4">
    <property type="entry name" value="TOG DOMAIN-CONTAINING PROTEIN"/>
    <property type="match status" value="1"/>
</dbReference>